<name>A0ABV7HBK7_9GAMM</name>
<reference evidence="2" key="1">
    <citation type="journal article" date="2019" name="Int. J. Syst. Evol. Microbiol.">
        <title>The Global Catalogue of Microorganisms (GCM) 10K type strain sequencing project: providing services to taxonomists for standard genome sequencing and annotation.</title>
        <authorList>
            <consortium name="The Broad Institute Genomics Platform"/>
            <consortium name="The Broad Institute Genome Sequencing Center for Infectious Disease"/>
            <person name="Wu L."/>
            <person name="Ma J."/>
        </authorList>
    </citation>
    <scope>NUCLEOTIDE SEQUENCE [LARGE SCALE GENOMIC DNA]</scope>
    <source>
        <strain evidence="2">KCTC 52438</strain>
    </source>
</reference>
<sequence length="153" mass="17803">MKAKRGQSMYSKRLPFLLGALFLLLQGCAGTVYQPYDGKLGYQEKTDSKGRLVITYFASDSTDWFTIGTFVDQRLRERKQDEPCIDYQMVRDEQTEQRVTIQRQHDAQYTTVLGLNARWDIRTHEPIQLDIPANVRVYQRILKPLPITDCPSQ</sequence>
<evidence type="ECO:0000313" key="1">
    <source>
        <dbReference type="EMBL" id="MFC3149510.1"/>
    </source>
</evidence>
<dbReference type="Proteomes" id="UP001595476">
    <property type="component" value="Unassembled WGS sequence"/>
</dbReference>
<dbReference type="PROSITE" id="PS51257">
    <property type="entry name" value="PROKAR_LIPOPROTEIN"/>
    <property type="match status" value="1"/>
</dbReference>
<evidence type="ECO:0008006" key="3">
    <source>
        <dbReference type="Google" id="ProtNLM"/>
    </source>
</evidence>
<accession>A0ABV7HBK7</accession>
<gene>
    <name evidence="1" type="ORF">ACFOEK_00565</name>
</gene>
<protein>
    <recommendedName>
        <fullName evidence="3">Lipoprotein</fullName>
    </recommendedName>
</protein>
<dbReference type="EMBL" id="JBHRSZ010000001">
    <property type="protein sequence ID" value="MFC3149510.1"/>
    <property type="molecule type" value="Genomic_DNA"/>
</dbReference>
<keyword evidence="2" id="KW-1185">Reference proteome</keyword>
<comment type="caution">
    <text evidence="1">The sequence shown here is derived from an EMBL/GenBank/DDBJ whole genome shotgun (WGS) entry which is preliminary data.</text>
</comment>
<proteinExistence type="predicted"/>
<evidence type="ECO:0000313" key="2">
    <source>
        <dbReference type="Proteomes" id="UP001595476"/>
    </source>
</evidence>
<organism evidence="1 2">
    <name type="scientific">Litoribrevibacter euphylliae</name>
    <dbReference type="NCBI Taxonomy" id="1834034"/>
    <lineage>
        <taxon>Bacteria</taxon>
        <taxon>Pseudomonadati</taxon>
        <taxon>Pseudomonadota</taxon>
        <taxon>Gammaproteobacteria</taxon>
        <taxon>Oceanospirillales</taxon>
        <taxon>Oceanospirillaceae</taxon>
        <taxon>Litoribrevibacter</taxon>
    </lineage>
</organism>
<dbReference type="RefSeq" id="WP_386714574.1">
    <property type="nucleotide sequence ID" value="NZ_JBHRSZ010000001.1"/>
</dbReference>